<protein>
    <submittedName>
        <fullName evidence="2">RelA/SpoT domain-containing protein</fullName>
    </submittedName>
</protein>
<evidence type="ECO:0000313" key="2">
    <source>
        <dbReference type="EMBL" id="KKP66850.1"/>
    </source>
</evidence>
<name>A0A0G0DV12_9BACT</name>
<dbReference type="Proteomes" id="UP000034952">
    <property type="component" value="Unassembled WGS sequence"/>
</dbReference>
<dbReference type="InterPro" id="IPR007685">
    <property type="entry name" value="RelA_SpoT"/>
</dbReference>
<accession>A0A0G0DV12</accession>
<evidence type="ECO:0000259" key="1">
    <source>
        <dbReference type="SMART" id="SM00954"/>
    </source>
</evidence>
<evidence type="ECO:0000313" key="3">
    <source>
        <dbReference type="Proteomes" id="UP000034952"/>
    </source>
</evidence>
<dbReference type="CDD" id="cd05399">
    <property type="entry name" value="NT_Rel-Spo_like"/>
    <property type="match status" value="1"/>
</dbReference>
<dbReference type="Pfam" id="PF04607">
    <property type="entry name" value="RelA_SpoT"/>
    <property type="match status" value="1"/>
</dbReference>
<organism evidence="2 3">
    <name type="scientific">Candidatus Nomurabacteria bacterium GW2011_GWE1_35_16</name>
    <dbReference type="NCBI Taxonomy" id="1618761"/>
    <lineage>
        <taxon>Bacteria</taxon>
        <taxon>Candidatus Nomuraibacteriota</taxon>
    </lineage>
</organism>
<reference evidence="2 3" key="1">
    <citation type="journal article" date="2015" name="Nature">
        <title>rRNA introns, odd ribosomes, and small enigmatic genomes across a large radiation of phyla.</title>
        <authorList>
            <person name="Brown C.T."/>
            <person name="Hug L.A."/>
            <person name="Thomas B.C."/>
            <person name="Sharon I."/>
            <person name="Castelle C.J."/>
            <person name="Singh A."/>
            <person name="Wilkins M.J."/>
            <person name="Williams K.H."/>
            <person name="Banfield J.F."/>
        </authorList>
    </citation>
    <scope>NUCLEOTIDE SEQUENCE [LARGE SCALE GENOMIC DNA]</scope>
</reference>
<dbReference type="PANTHER" id="PTHR41773">
    <property type="entry name" value="GTP PYROPHOSPHATASE-RELATED"/>
    <property type="match status" value="1"/>
</dbReference>
<dbReference type="SUPFAM" id="SSF81301">
    <property type="entry name" value="Nucleotidyltransferase"/>
    <property type="match status" value="1"/>
</dbReference>
<sequence>MNISLIDKIRTIINPQTYRGEKSYIDNILIEYKNKRPNYEEFRSASHKAIEALLKEQGYKYQILSRTKTPERLKEKLIRKKEAGIQYNSLDDIEDLVGLRIIFYTEHDKEKFIKKIKSEMSGLLKVEEIEKDNGYQATHIIMSFGPKRIKLSEYKHFNNLKSEIQITSILHHAWAEIEHDLIYKDINGLKNRDPEKFEIMKHRMTQLMERYIKKAALELEDIINEDVE</sequence>
<comment type="caution">
    <text evidence="2">The sequence shown here is derived from an EMBL/GenBank/DDBJ whole genome shotgun (WGS) entry which is preliminary data.</text>
</comment>
<dbReference type="SMART" id="SM00954">
    <property type="entry name" value="RelA_SpoT"/>
    <property type="match status" value="1"/>
</dbReference>
<dbReference type="GO" id="GO:0015969">
    <property type="term" value="P:guanosine tetraphosphate metabolic process"/>
    <property type="evidence" value="ECO:0007669"/>
    <property type="project" value="InterPro"/>
</dbReference>
<feature type="domain" description="RelA/SpoT" evidence="1">
    <location>
        <begin position="65"/>
        <end position="189"/>
    </location>
</feature>
<dbReference type="PANTHER" id="PTHR41773:SF1">
    <property type="entry name" value="RELA_SPOT DOMAIN-CONTAINING PROTEIN"/>
    <property type="match status" value="1"/>
</dbReference>
<dbReference type="Gene3D" id="3.30.460.10">
    <property type="entry name" value="Beta Polymerase, domain 2"/>
    <property type="match status" value="1"/>
</dbReference>
<dbReference type="EMBL" id="LBPY01000002">
    <property type="protein sequence ID" value="KKP66850.1"/>
    <property type="molecule type" value="Genomic_DNA"/>
</dbReference>
<gene>
    <name evidence="2" type="ORF">UR64_C0002G0066</name>
</gene>
<dbReference type="AlphaFoldDB" id="A0A0G0DV12"/>
<dbReference type="InterPro" id="IPR043519">
    <property type="entry name" value="NT_sf"/>
</dbReference>
<proteinExistence type="predicted"/>